<name>A0ABS7GY59_9HYPH</name>
<reference evidence="1 2" key="1">
    <citation type="journal article" date="2021" name="MBio">
        <title>Poor Competitiveness of Bradyrhizobium in Pigeon Pea Root Colonization in Indian Soils.</title>
        <authorList>
            <person name="Chalasani D."/>
            <person name="Basu A."/>
            <person name="Pullabhotla S.V.S.R.N."/>
            <person name="Jorrin B."/>
            <person name="Neal A.L."/>
            <person name="Poole P.S."/>
            <person name="Podile A.R."/>
            <person name="Tkacz A."/>
        </authorList>
    </citation>
    <scope>NUCLEOTIDE SEQUENCE [LARGE SCALE GENOMIC DNA]</scope>
    <source>
        <strain evidence="1 2">HU56</strain>
    </source>
</reference>
<keyword evidence="2" id="KW-1185">Reference proteome</keyword>
<gene>
    <name evidence="1" type="ORF">JNB85_20915</name>
</gene>
<comment type="caution">
    <text evidence="1">The sequence shown here is derived from an EMBL/GenBank/DDBJ whole genome shotgun (WGS) entry which is preliminary data.</text>
</comment>
<evidence type="ECO:0000313" key="1">
    <source>
        <dbReference type="EMBL" id="MBW9054869.1"/>
    </source>
</evidence>
<dbReference type="EMBL" id="JAEUAK010000008">
    <property type="protein sequence ID" value="MBW9054869.1"/>
    <property type="molecule type" value="Genomic_DNA"/>
</dbReference>
<organism evidence="1 2">
    <name type="scientific">Rhizobium mesosinicum</name>
    <dbReference type="NCBI Taxonomy" id="335017"/>
    <lineage>
        <taxon>Bacteria</taxon>
        <taxon>Pseudomonadati</taxon>
        <taxon>Pseudomonadota</taxon>
        <taxon>Alphaproteobacteria</taxon>
        <taxon>Hyphomicrobiales</taxon>
        <taxon>Rhizobiaceae</taxon>
        <taxon>Rhizobium/Agrobacterium group</taxon>
        <taxon>Rhizobium</taxon>
    </lineage>
</organism>
<evidence type="ECO:0000313" key="2">
    <source>
        <dbReference type="Proteomes" id="UP000717752"/>
    </source>
</evidence>
<dbReference type="RefSeq" id="WP_220336215.1">
    <property type="nucleotide sequence ID" value="NZ_JAEUAK010000008.1"/>
</dbReference>
<protein>
    <submittedName>
        <fullName evidence="1">Uncharacterized protein</fullName>
    </submittedName>
</protein>
<proteinExistence type="predicted"/>
<accession>A0ABS7GY59</accession>
<sequence>MAQPRYLPALGQSLSKWEAIAIALNTGNEANRRRLTDARVPGAFDEAGLGAVLASLDERDADFVQSVWDYLAAFQRDIATREKRLTGIAPQWVEPTPVTIAGKALKGGYYPLAYDSADAGPDRAQALVSGRVAKSQTEAGHGRSRADLKAQPLDLDIAVLHRHVNHLLYDLEFCEPLANARRLLDDPTLADVFARTKNFVALRRLETWLEEAGARELRAADSIGRMARLVKKNPTATSIANDLATLLSHRYRLDDIIAAAGRGDFATALQSALRPGIINQVTIRSSLMLGRQAFSDARTAWETLARWLEGTLRYCFIEIPAWLAHYQKGLKQFGGDEAKAIAYADTAMEQAIFKPFPAQSGGGETLRLFKALGAHLAEKFKASAAGIKQSAAAIDQSAEVTDQDAAARQGITLAMDLIALAMTDRVFTAALGGHDHDTTWPAYLAEHTGYSVMAALPAIRDAQSPPAGTANDAKTLVKAIRPARGDLGIGNEHITEILEATGLSAESPADAMLSGANADLARIAGR</sequence>
<dbReference type="Proteomes" id="UP000717752">
    <property type="component" value="Unassembled WGS sequence"/>
</dbReference>